<sequence length="213" mass="23063">MTRRMNKTYIRQNIYSKITEPVAGNESTIDMLLDVPNRVLQHIGLVMVAVGVAEYHLLDSRISAMPLLGLLILTLSALVGIETLNRWVGGQTERSSAAAAKRSQLLSVVLRIDPNSVYIGSDPHNPSMHNLMTAKVAEIPQPHSQPNTDTSTRAAAPPASTEGGPLADRSIRDSRATVQGMTTLDAENIDPRDPTGELLSKMTELYPNDGPVC</sequence>
<dbReference type="AlphaFoldDB" id="A0A0L0FD60"/>
<feature type="region of interest" description="Disordered" evidence="1">
    <location>
        <begin position="141"/>
        <end position="172"/>
    </location>
</feature>
<gene>
    <name evidence="3" type="ORF">SARC_13034</name>
</gene>
<keyword evidence="2" id="KW-0472">Membrane</keyword>
<dbReference type="GeneID" id="25913538"/>
<keyword evidence="2" id="KW-1133">Transmembrane helix</keyword>
<proteinExistence type="predicted"/>
<protein>
    <submittedName>
        <fullName evidence="3">Uncharacterized protein</fullName>
    </submittedName>
</protein>
<feature type="compositionally biased region" description="Low complexity" evidence="1">
    <location>
        <begin position="148"/>
        <end position="161"/>
    </location>
</feature>
<dbReference type="RefSeq" id="XP_014148318.1">
    <property type="nucleotide sequence ID" value="XM_014292843.1"/>
</dbReference>
<accession>A0A0L0FD60</accession>
<feature type="transmembrane region" description="Helical" evidence="2">
    <location>
        <begin position="39"/>
        <end position="58"/>
    </location>
</feature>
<dbReference type="EMBL" id="KQ244428">
    <property type="protein sequence ID" value="KNC74416.1"/>
    <property type="molecule type" value="Genomic_DNA"/>
</dbReference>
<keyword evidence="4" id="KW-1185">Reference proteome</keyword>
<evidence type="ECO:0000256" key="2">
    <source>
        <dbReference type="SAM" id="Phobius"/>
    </source>
</evidence>
<feature type="transmembrane region" description="Helical" evidence="2">
    <location>
        <begin position="64"/>
        <end position="84"/>
    </location>
</feature>
<organism evidence="3 4">
    <name type="scientific">Sphaeroforma arctica JP610</name>
    <dbReference type="NCBI Taxonomy" id="667725"/>
    <lineage>
        <taxon>Eukaryota</taxon>
        <taxon>Ichthyosporea</taxon>
        <taxon>Ichthyophonida</taxon>
        <taxon>Sphaeroforma</taxon>
    </lineage>
</organism>
<evidence type="ECO:0000313" key="4">
    <source>
        <dbReference type="Proteomes" id="UP000054560"/>
    </source>
</evidence>
<dbReference type="Proteomes" id="UP000054560">
    <property type="component" value="Unassembled WGS sequence"/>
</dbReference>
<evidence type="ECO:0000256" key="1">
    <source>
        <dbReference type="SAM" id="MobiDB-lite"/>
    </source>
</evidence>
<reference evidence="3 4" key="1">
    <citation type="submission" date="2011-02" db="EMBL/GenBank/DDBJ databases">
        <title>The Genome Sequence of Sphaeroforma arctica JP610.</title>
        <authorList>
            <consortium name="The Broad Institute Genome Sequencing Platform"/>
            <person name="Russ C."/>
            <person name="Cuomo C."/>
            <person name="Young S.K."/>
            <person name="Zeng Q."/>
            <person name="Gargeya S."/>
            <person name="Alvarado L."/>
            <person name="Berlin A."/>
            <person name="Chapman S.B."/>
            <person name="Chen Z."/>
            <person name="Freedman E."/>
            <person name="Gellesch M."/>
            <person name="Goldberg J."/>
            <person name="Griggs A."/>
            <person name="Gujja S."/>
            <person name="Heilman E."/>
            <person name="Heiman D."/>
            <person name="Howarth C."/>
            <person name="Mehta T."/>
            <person name="Neiman D."/>
            <person name="Pearson M."/>
            <person name="Roberts A."/>
            <person name="Saif S."/>
            <person name="Shea T."/>
            <person name="Shenoy N."/>
            <person name="Sisk P."/>
            <person name="Stolte C."/>
            <person name="Sykes S."/>
            <person name="White J."/>
            <person name="Yandava C."/>
            <person name="Burger G."/>
            <person name="Gray M.W."/>
            <person name="Holland P.W.H."/>
            <person name="King N."/>
            <person name="Lang F.B.F."/>
            <person name="Roger A.J."/>
            <person name="Ruiz-Trillo I."/>
            <person name="Haas B."/>
            <person name="Nusbaum C."/>
            <person name="Birren B."/>
        </authorList>
    </citation>
    <scope>NUCLEOTIDE SEQUENCE [LARGE SCALE GENOMIC DNA]</scope>
    <source>
        <strain evidence="3 4">JP610</strain>
    </source>
</reference>
<keyword evidence="2" id="KW-0812">Transmembrane</keyword>
<name>A0A0L0FD60_9EUKA</name>
<evidence type="ECO:0000313" key="3">
    <source>
        <dbReference type="EMBL" id="KNC74416.1"/>
    </source>
</evidence>